<keyword evidence="2" id="KW-1185">Reference proteome</keyword>
<sequence length="152" mass="16555">MSVYDHEISSDLLARTEPPERAAAMLLGLGMFALARLDLHLGLPMDSAEPSSFIAKLERLQTQVRGMPIGELRGGYQAWIERCKASPLVRNDNAGGRWVPDARSGNVVSVVTLAGGEKQQQGYGLVELEAAVEELRELLTLLTRLRREGSAA</sequence>
<dbReference type="AlphaFoldDB" id="A0A562ZNX6"/>
<name>A0A562ZNX6_9BURK</name>
<evidence type="ECO:0000313" key="1">
    <source>
        <dbReference type="EMBL" id="TWO70279.1"/>
    </source>
</evidence>
<proteinExistence type="predicted"/>
<gene>
    <name evidence="1" type="ORF">FN976_14895</name>
</gene>
<evidence type="ECO:0000313" key="2">
    <source>
        <dbReference type="Proteomes" id="UP000318199"/>
    </source>
</evidence>
<accession>A0A562ZNX6</accession>
<reference evidence="1 2" key="1">
    <citation type="submission" date="2019-07" db="EMBL/GenBank/DDBJ databases">
        <title>Caenimonas sedimenti sp. nov., isolated from activated sludge.</title>
        <authorList>
            <person name="Xu J."/>
        </authorList>
    </citation>
    <scope>NUCLEOTIDE SEQUENCE [LARGE SCALE GENOMIC DNA]</scope>
    <source>
        <strain evidence="1 2">HX-9-20</strain>
    </source>
</reference>
<organism evidence="1 2">
    <name type="scientific">Caenimonas sedimenti</name>
    <dbReference type="NCBI Taxonomy" id="2596921"/>
    <lineage>
        <taxon>Bacteria</taxon>
        <taxon>Pseudomonadati</taxon>
        <taxon>Pseudomonadota</taxon>
        <taxon>Betaproteobacteria</taxon>
        <taxon>Burkholderiales</taxon>
        <taxon>Comamonadaceae</taxon>
        <taxon>Caenimonas</taxon>
    </lineage>
</organism>
<protein>
    <submittedName>
        <fullName evidence="1">Uncharacterized protein</fullName>
    </submittedName>
</protein>
<comment type="caution">
    <text evidence="1">The sequence shown here is derived from an EMBL/GenBank/DDBJ whole genome shotgun (WGS) entry which is preliminary data.</text>
</comment>
<dbReference type="Proteomes" id="UP000318199">
    <property type="component" value="Unassembled WGS sequence"/>
</dbReference>
<dbReference type="RefSeq" id="WP_145893835.1">
    <property type="nucleotide sequence ID" value="NZ_VOBQ01000012.1"/>
</dbReference>
<dbReference type="EMBL" id="VOBQ01000012">
    <property type="protein sequence ID" value="TWO70279.1"/>
    <property type="molecule type" value="Genomic_DNA"/>
</dbReference>